<dbReference type="RefSeq" id="WP_175305321.1">
    <property type="nucleotide sequence ID" value="NZ_JABWDC010000008.1"/>
</dbReference>
<evidence type="ECO:0000313" key="1">
    <source>
        <dbReference type="EMBL" id="NUN85655.1"/>
    </source>
</evidence>
<reference evidence="1 2" key="1">
    <citation type="submission" date="2020-04" db="EMBL/GenBank/DDBJ databases">
        <authorList>
            <person name="Pieper L."/>
        </authorList>
    </citation>
    <scope>NUCLEOTIDE SEQUENCE [LARGE SCALE GENOMIC DNA]</scope>
    <source>
        <strain evidence="1 2">F22</strain>
    </source>
</reference>
<sequence>MNLRDLVGRMAIRTDKVREVMPWEMERAFRLDFMVPVPTFDREKYMDEPVRILAVEGSQVVIEKDGKRKLLERRYIDERWTDYERLLHPEEEEKEKAEKLMKEFEAAAEPIKHFLAEHYDPMCTAVIHMDNIQIFRGELGEPIQNICCRCGAEVEEEMKG</sequence>
<organism evidence="1 2">
    <name type="scientific">Coprococcus comes</name>
    <dbReference type="NCBI Taxonomy" id="410072"/>
    <lineage>
        <taxon>Bacteria</taxon>
        <taxon>Bacillati</taxon>
        <taxon>Bacillota</taxon>
        <taxon>Clostridia</taxon>
        <taxon>Lachnospirales</taxon>
        <taxon>Lachnospiraceae</taxon>
        <taxon>Coprococcus</taxon>
    </lineage>
</organism>
<name>A0A849XWC5_9FIRM</name>
<gene>
    <name evidence="1" type="ORF">HUU93_03400</name>
</gene>
<comment type="caution">
    <text evidence="1">The sequence shown here is derived from an EMBL/GenBank/DDBJ whole genome shotgun (WGS) entry which is preliminary data.</text>
</comment>
<reference evidence="1 2" key="2">
    <citation type="submission" date="2020-07" db="EMBL/GenBank/DDBJ databases">
        <title>Bacterial metabolism rescues the inhibition of intestinal drug absorption by food and drug additives.</title>
        <authorList>
            <person name="Zou L."/>
            <person name="Spanogiannopoulos P."/>
            <person name="Chien H.-C."/>
            <person name="Pieper L.M."/>
            <person name="Cai W."/>
            <person name="Khuri N."/>
            <person name="Pottel J."/>
            <person name="Vora B."/>
            <person name="Ni Z."/>
            <person name="Tsakalozou E."/>
            <person name="Zhang W."/>
            <person name="Shoichet B.K."/>
            <person name="Giacomini K.M."/>
            <person name="Turnbaugh P.J."/>
        </authorList>
    </citation>
    <scope>NUCLEOTIDE SEQUENCE [LARGE SCALE GENOMIC DNA]</scope>
    <source>
        <strain evidence="1 2">F22</strain>
    </source>
</reference>
<proteinExistence type="predicted"/>
<dbReference type="Proteomes" id="UP000554488">
    <property type="component" value="Unassembled WGS sequence"/>
</dbReference>
<accession>A0A849XWC5</accession>
<dbReference type="AlphaFoldDB" id="A0A849XWC5"/>
<dbReference type="EMBL" id="JABWDC010000008">
    <property type="protein sequence ID" value="NUN85655.1"/>
    <property type="molecule type" value="Genomic_DNA"/>
</dbReference>
<evidence type="ECO:0000313" key="2">
    <source>
        <dbReference type="Proteomes" id="UP000554488"/>
    </source>
</evidence>
<protein>
    <submittedName>
        <fullName evidence="1">Uncharacterized protein</fullName>
    </submittedName>
</protein>